<feature type="domain" description="HTH luxR-type" evidence="4">
    <location>
        <begin position="63"/>
        <end position="123"/>
    </location>
</feature>
<dbReference type="Pfam" id="PF00196">
    <property type="entry name" value="GerE"/>
    <property type="match status" value="1"/>
</dbReference>
<evidence type="ECO:0000313" key="5">
    <source>
        <dbReference type="EMBL" id="GAA3599761.1"/>
    </source>
</evidence>
<dbReference type="SMART" id="SM00421">
    <property type="entry name" value="HTH_LUXR"/>
    <property type="match status" value="1"/>
</dbReference>
<proteinExistence type="predicted"/>
<evidence type="ECO:0000259" key="4">
    <source>
        <dbReference type="PROSITE" id="PS50043"/>
    </source>
</evidence>
<dbReference type="PANTHER" id="PTHR43214:SF24">
    <property type="entry name" value="TRANSCRIPTIONAL REGULATORY PROTEIN NARL-RELATED"/>
    <property type="match status" value="1"/>
</dbReference>
<dbReference type="Gene3D" id="1.10.10.10">
    <property type="entry name" value="Winged helix-like DNA-binding domain superfamily/Winged helix DNA-binding domain"/>
    <property type="match status" value="1"/>
</dbReference>
<name>A0ABP6Z8P1_9ACTN</name>
<reference evidence="6" key="1">
    <citation type="journal article" date="2019" name="Int. J. Syst. Evol. Microbiol.">
        <title>The Global Catalogue of Microorganisms (GCM) 10K type strain sequencing project: providing services to taxonomists for standard genome sequencing and annotation.</title>
        <authorList>
            <consortium name="The Broad Institute Genomics Platform"/>
            <consortium name="The Broad Institute Genome Sequencing Center for Infectious Disease"/>
            <person name="Wu L."/>
            <person name="Ma J."/>
        </authorList>
    </citation>
    <scope>NUCLEOTIDE SEQUENCE [LARGE SCALE GENOMIC DNA]</scope>
    <source>
        <strain evidence="6">JCM 17326</strain>
    </source>
</reference>
<keyword evidence="3" id="KW-0804">Transcription</keyword>
<evidence type="ECO:0000256" key="2">
    <source>
        <dbReference type="ARBA" id="ARBA00023125"/>
    </source>
</evidence>
<dbReference type="PROSITE" id="PS50043">
    <property type="entry name" value="HTH_LUXR_2"/>
    <property type="match status" value="1"/>
</dbReference>
<keyword evidence="1" id="KW-0805">Transcription regulation</keyword>
<evidence type="ECO:0000313" key="6">
    <source>
        <dbReference type="Proteomes" id="UP001500630"/>
    </source>
</evidence>
<dbReference type="CDD" id="cd06170">
    <property type="entry name" value="LuxR_C_like"/>
    <property type="match status" value="1"/>
</dbReference>
<dbReference type="RefSeq" id="WP_345573031.1">
    <property type="nucleotide sequence ID" value="NZ_BAABDQ010000034.1"/>
</dbReference>
<dbReference type="InterPro" id="IPR016032">
    <property type="entry name" value="Sig_transdc_resp-reg_C-effctor"/>
</dbReference>
<dbReference type="SUPFAM" id="SSF46894">
    <property type="entry name" value="C-terminal effector domain of the bipartite response regulators"/>
    <property type="match status" value="1"/>
</dbReference>
<comment type="caution">
    <text evidence="5">The sequence shown here is derived from an EMBL/GenBank/DDBJ whole genome shotgun (WGS) entry which is preliminary data.</text>
</comment>
<dbReference type="InterPro" id="IPR000792">
    <property type="entry name" value="Tscrpt_reg_LuxR_C"/>
</dbReference>
<accession>A0ABP6Z8P1</accession>
<evidence type="ECO:0000256" key="3">
    <source>
        <dbReference type="ARBA" id="ARBA00023163"/>
    </source>
</evidence>
<evidence type="ECO:0000256" key="1">
    <source>
        <dbReference type="ARBA" id="ARBA00023015"/>
    </source>
</evidence>
<dbReference type="InterPro" id="IPR036388">
    <property type="entry name" value="WH-like_DNA-bd_sf"/>
</dbReference>
<dbReference type="InterPro" id="IPR039420">
    <property type="entry name" value="WalR-like"/>
</dbReference>
<dbReference type="EMBL" id="BAABDQ010000034">
    <property type="protein sequence ID" value="GAA3599761.1"/>
    <property type="molecule type" value="Genomic_DNA"/>
</dbReference>
<dbReference type="PANTHER" id="PTHR43214">
    <property type="entry name" value="TWO-COMPONENT RESPONSE REGULATOR"/>
    <property type="match status" value="1"/>
</dbReference>
<keyword evidence="2" id="KW-0238">DNA-binding</keyword>
<dbReference type="Proteomes" id="UP001500630">
    <property type="component" value="Unassembled WGS sequence"/>
</dbReference>
<organism evidence="5 6">
    <name type="scientific">Nonomuraea rosea</name>
    <dbReference type="NCBI Taxonomy" id="638574"/>
    <lineage>
        <taxon>Bacteria</taxon>
        <taxon>Bacillati</taxon>
        <taxon>Actinomycetota</taxon>
        <taxon>Actinomycetes</taxon>
        <taxon>Streptosporangiales</taxon>
        <taxon>Streptosporangiaceae</taxon>
        <taxon>Nonomuraea</taxon>
    </lineage>
</organism>
<gene>
    <name evidence="5" type="ORF">GCM10022419_099630</name>
</gene>
<keyword evidence="6" id="KW-1185">Reference proteome</keyword>
<sequence>MLGCSLGVATAYAGASGLLVKDMAWTTSSPLSWSWPGRDALIAPGVTRRLIEAFADRPGPDSAPREPEGVTEREREVLTLIARGLTNAEIAADLVISVATVQAYVGQRLSDRAQVVLLAYEAGLVSPSK</sequence>
<protein>
    <recommendedName>
        <fullName evidence="4">HTH luxR-type domain-containing protein</fullName>
    </recommendedName>
</protein>
<dbReference type="PRINTS" id="PR00038">
    <property type="entry name" value="HTHLUXR"/>
</dbReference>